<keyword evidence="4 5" id="KW-0975">Bacterial flagellum</keyword>
<sequence>MDIDSMVKSMMTAKKAPLDKMNQQKQLLNWTRESYREVSSKLYDFRYNKLITKYGSNDVLTVSKAVVSGNTDAIKATAGSKANGIDMEVSVSQLATKTTVTTAGAGSGKPSTSTLASLQSAFDSSDPTSDAAKAKEFKLVVNSQTFTFKGSTDIQTVISTINDNSLANVTVTFDETTGKLAIASKTSGTDGKVELGSGTDDNTLLSLFNKKNQTEDEWTTKTGVNSIATINGVEYNNSGNTFTVNGVTITLLTKTNTSGTDVPSKITTQTDTTAAVDIVKSFVSDYNTLIAALNSKIDEEKYRDYAPLTDDQKAEMKEADITTWTLKAQSGLLKNDDIIKSVLSEMRAHITEQLGGLAEMGISTGTYAENGKLVLDENKLKTAMEANPQKLMNILQGPASAPATGIFDKMASSVFNAIEKISNRAGTNRYSADLTSTFKEESVMGKKLKEYNSRISTMLTYLDNQETRLYKQFTAMETAMNKLQSQSSSLFSTSS</sequence>
<keyword evidence="3" id="KW-0175">Coiled coil</keyword>
<gene>
    <name evidence="8" type="ORF">PBOR_33505</name>
</gene>
<dbReference type="EMBL" id="CP009285">
    <property type="protein sequence ID" value="AIQ61271.1"/>
    <property type="molecule type" value="Genomic_DNA"/>
</dbReference>
<comment type="subcellular location">
    <subcellularLocation>
        <location evidence="5">Secreted</location>
    </subcellularLocation>
    <subcellularLocation>
        <location evidence="5">Bacterial flagellum</location>
    </subcellularLocation>
</comment>
<dbReference type="Pfam" id="PF07195">
    <property type="entry name" value="FliD_C"/>
    <property type="match status" value="1"/>
</dbReference>
<dbReference type="GO" id="GO:0007155">
    <property type="term" value="P:cell adhesion"/>
    <property type="evidence" value="ECO:0007669"/>
    <property type="project" value="InterPro"/>
</dbReference>
<dbReference type="Pfam" id="PF02465">
    <property type="entry name" value="FliD_N"/>
    <property type="match status" value="1"/>
</dbReference>
<evidence type="ECO:0000259" key="7">
    <source>
        <dbReference type="Pfam" id="PF07195"/>
    </source>
</evidence>
<dbReference type="PANTHER" id="PTHR30288:SF0">
    <property type="entry name" value="FLAGELLAR HOOK-ASSOCIATED PROTEIN 2"/>
    <property type="match status" value="1"/>
</dbReference>
<keyword evidence="9" id="KW-1185">Reference proteome</keyword>
<evidence type="ECO:0000259" key="6">
    <source>
        <dbReference type="Pfam" id="PF02465"/>
    </source>
</evidence>
<accession>A0A089LIA3</accession>
<proteinExistence type="inferred from homology"/>
<evidence type="ECO:0000256" key="2">
    <source>
        <dbReference type="ARBA" id="ARBA00011255"/>
    </source>
</evidence>
<dbReference type="GO" id="GO:0009424">
    <property type="term" value="C:bacterial-type flagellum hook"/>
    <property type="evidence" value="ECO:0007669"/>
    <property type="project" value="UniProtKB-UniRule"/>
</dbReference>
<dbReference type="OrthoDB" id="9776025at2"/>
<dbReference type="KEGG" id="pbd:PBOR_33505"/>
<evidence type="ECO:0000313" key="8">
    <source>
        <dbReference type="EMBL" id="AIQ61271.1"/>
    </source>
</evidence>
<comment type="function">
    <text evidence="5">Required for morphogenesis and for the elongation of the flagellar filament by facilitating polymerization of the flagellin monomers at the tip of growing filament. Forms a capping structure, which prevents flagellin subunits (transported through the central channel of the flagellum) from leaking out without polymerization at the distal end.</text>
</comment>
<evidence type="ECO:0000256" key="1">
    <source>
        <dbReference type="ARBA" id="ARBA00009764"/>
    </source>
</evidence>
<comment type="subunit">
    <text evidence="2 5">Homopentamer.</text>
</comment>
<evidence type="ECO:0000256" key="5">
    <source>
        <dbReference type="RuleBase" id="RU362066"/>
    </source>
</evidence>
<evidence type="ECO:0000313" key="9">
    <source>
        <dbReference type="Proteomes" id="UP000029518"/>
    </source>
</evidence>
<dbReference type="Proteomes" id="UP000029518">
    <property type="component" value="Chromosome"/>
</dbReference>
<dbReference type="GO" id="GO:0009421">
    <property type="term" value="C:bacterial-type flagellum filament cap"/>
    <property type="evidence" value="ECO:0007669"/>
    <property type="project" value="InterPro"/>
</dbReference>
<dbReference type="InterPro" id="IPR010809">
    <property type="entry name" value="FliD_C"/>
</dbReference>
<keyword evidence="5" id="KW-0964">Secreted</keyword>
<evidence type="ECO:0000256" key="3">
    <source>
        <dbReference type="ARBA" id="ARBA00023054"/>
    </source>
</evidence>
<comment type="similarity">
    <text evidence="1 5">Belongs to the FliD family.</text>
</comment>
<organism evidence="8 9">
    <name type="scientific">Paenibacillus borealis</name>
    <dbReference type="NCBI Taxonomy" id="160799"/>
    <lineage>
        <taxon>Bacteria</taxon>
        <taxon>Bacillati</taxon>
        <taxon>Bacillota</taxon>
        <taxon>Bacilli</taxon>
        <taxon>Bacillales</taxon>
        <taxon>Paenibacillaceae</taxon>
        <taxon>Paenibacillus</taxon>
    </lineage>
</organism>
<dbReference type="InterPro" id="IPR003481">
    <property type="entry name" value="FliD_N"/>
</dbReference>
<dbReference type="GO" id="GO:0005576">
    <property type="term" value="C:extracellular region"/>
    <property type="evidence" value="ECO:0007669"/>
    <property type="project" value="UniProtKB-SubCell"/>
</dbReference>
<name>A0A089LIA3_PAEBO</name>
<evidence type="ECO:0000256" key="4">
    <source>
        <dbReference type="ARBA" id="ARBA00023143"/>
    </source>
</evidence>
<dbReference type="PANTHER" id="PTHR30288">
    <property type="entry name" value="FLAGELLAR CAP/ASSEMBLY PROTEIN FLID"/>
    <property type="match status" value="1"/>
</dbReference>
<feature type="domain" description="Flagellar hook-associated protein 2 C-terminal" evidence="7">
    <location>
        <begin position="225"/>
        <end position="485"/>
    </location>
</feature>
<dbReference type="InterPro" id="IPR040026">
    <property type="entry name" value="FliD"/>
</dbReference>
<protein>
    <recommendedName>
        <fullName evidence="5">Flagellar hook-associated protein 2</fullName>
        <shortName evidence="5">HAP2</shortName>
    </recommendedName>
    <alternativeName>
        <fullName evidence="5">Flagellar cap protein</fullName>
    </alternativeName>
</protein>
<feature type="domain" description="Flagellar hook-associated protein 2 N-terminal" evidence="6">
    <location>
        <begin position="1"/>
        <end position="97"/>
    </location>
</feature>
<dbReference type="GO" id="GO:0071973">
    <property type="term" value="P:bacterial-type flagellum-dependent cell motility"/>
    <property type="evidence" value="ECO:0007669"/>
    <property type="project" value="TreeGrafter"/>
</dbReference>
<reference evidence="8" key="1">
    <citation type="submission" date="2014-08" db="EMBL/GenBank/DDBJ databases">
        <title>Comparative genomics of the Paenibacillus odorifer group.</title>
        <authorList>
            <person name="den Bakker H.C."/>
            <person name="Tsai Y.-C.Y.-C."/>
            <person name="Martin N."/>
            <person name="Korlach J."/>
            <person name="Wiedmann M."/>
        </authorList>
    </citation>
    <scope>NUCLEOTIDE SEQUENCE [LARGE SCALE GENOMIC DNA]</scope>
    <source>
        <strain evidence="8">DSM 13188</strain>
    </source>
</reference>
<dbReference type="AlphaFoldDB" id="A0A089LIA3"/>
<dbReference type="HOGENOM" id="CLU_015182_0_2_9"/>